<keyword evidence="4 6" id="KW-0133">Cell shape</keyword>
<dbReference type="SUPFAM" id="SSF53067">
    <property type="entry name" value="Actin-like ATPase domain"/>
    <property type="match status" value="2"/>
</dbReference>
<dbReference type="NCBIfam" id="TIGR00904">
    <property type="entry name" value="mreB"/>
    <property type="match status" value="1"/>
</dbReference>
<dbReference type="GO" id="GO:0005524">
    <property type="term" value="F:ATP binding"/>
    <property type="evidence" value="ECO:0007669"/>
    <property type="project" value="UniProtKB-KW"/>
</dbReference>
<dbReference type="Gene3D" id="3.30.420.40">
    <property type="match status" value="2"/>
</dbReference>
<feature type="binding site" evidence="6">
    <location>
        <begin position="166"/>
        <end position="168"/>
    </location>
    <ligand>
        <name>ATP</name>
        <dbReference type="ChEBI" id="CHEBI:30616"/>
    </ligand>
</feature>
<dbReference type="GO" id="GO:0008360">
    <property type="term" value="P:regulation of cell shape"/>
    <property type="evidence" value="ECO:0007669"/>
    <property type="project" value="UniProtKB-UniRule"/>
</dbReference>
<comment type="subunit">
    <text evidence="6">Forms polymers.</text>
</comment>
<name>A0A017H737_9FUSO</name>
<comment type="similarity">
    <text evidence="5 6">Belongs to the FtsA/MreB family.</text>
</comment>
<feature type="binding site" evidence="6">
    <location>
        <begin position="214"/>
        <end position="217"/>
    </location>
    <ligand>
        <name>ATP</name>
        <dbReference type="ChEBI" id="CHEBI:30616"/>
    </ligand>
</feature>
<dbReference type="PANTHER" id="PTHR42749:SF1">
    <property type="entry name" value="CELL SHAPE-DETERMINING PROTEIN MREB"/>
    <property type="match status" value="1"/>
</dbReference>
<dbReference type="CDD" id="cd10225">
    <property type="entry name" value="ASKHA_NBD_MreB-like"/>
    <property type="match status" value="1"/>
</dbReference>
<comment type="function">
    <text evidence="6">Forms membrane-associated dynamic filaments that are essential for cell shape determination. Acts by regulating cell wall synthesis and cell elongation, and thus cell shape. A feedback loop between cell geometry and MreB localization may maintain elongated cell shape by targeting cell wall growth to regions of negative cell wall curvature.</text>
</comment>
<dbReference type="Pfam" id="PF06723">
    <property type="entry name" value="MreB_Mbl"/>
    <property type="match status" value="1"/>
</dbReference>
<dbReference type="GO" id="GO:0000902">
    <property type="term" value="P:cell morphogenesis"/>
    <property type="evidence" value="ECO:0007669"/>
    <property type="project" value="InterPro"/>
</dbReference>
<evidence type="ECO:0000256" key="2">
    <source>
        <dbReference type="ARBA" id="ARBA00022741"/>
    </source>
</evidence>
<feature type="binding site" evidence="6">
    <location>
        <begin position="294"/>
        <end position="297"/>
    </location>
    <ligand>
        <name>ATP</name>
        <dbReference type="ChEBI" id="CHEBI:30616"/>
    </ligand>
</feature>
<dbReference type="GeneID" id="75075064"/>
<dbReference type="OrthoDB" id="9768127at2"/>
<keyword evidence="3 6" id="KW-0067">ATP-binding</keyword>
<evidence type="ECO:0000256" key="1">
    <source>
        <dbReference type="ARBA" id="ARBA00022490"/>
    </source>
</evidence>
<evidence type="ECO:0000256" key="3">
    <source>
        <dbReference type="ARBA" id="ARBA00022840"/>
    </source>
</evidence>
<accession>A0A017H737</accession>
<evidence type="ECO:0000313" key="8">
    <source>
        <dbReference type="Proteomes" id="UP000031184"/>
    </source>
</evidence>
<dbReference type="GO" id="GO:0005737">
    <property type="term" value="C:cytoplasm"/>
    <property type="evidence" value="ECO:0007669"/>
    <property type="project" value="UniProtKB-SubCell"/>
</dbReference>
<evidence type="ECO:0000256" key="5">
    <source>
        <dbReference type="ARBA" id="ARBA00023458"/>
    </source>
</evidence>
<dbReference type="RefSeq" id="WP_005961457.1">
    <property type="nucleotide sequence ID" value="NZ_AOJP01000002.1"/>
</dbReference>
<dbReference type="Proteomes" id="UP000031184">
    <property type="component" value="Unassembled WGS sequence"/>
</dbReference>
<dbReference type="PATRIC" id="fig|1226633.4.peg.1977"/>
<keyword evidence="2 6" id="KW-0547">Nucleotide-binding</keyword>
<reference evidence="7 8" key="1">
    <citation type="submission" date="2013-08" db="EMBL/GenBank/DDBJ databases">
        <title>An opportunistic ruminal bacterium that causes liver abscesses in cattle.</title>
        <authorList>
            <person name="Benahmed F.H."/>
            <person name="Rasmussen M."/>
            <person name="Harbottle H."/>
            <person name="Soppet D."/>
            <person name="Nagaraja T.G."/>
            <person name="Davidson M."/>
        </authorList>
    </citation>
    <scope>NUCLEOTIDE SEQUENCE [LARGE SCALE GENOMIC DNA]</scope>
    <source>
        <strain evidence="7 8">B35</strain>
    </source>
</reference>
<dbReference type="AlphaFoldDB" id="A0A017H737"/>
<evidence type="ECO:0000313" key="7">
    <source>
        <dbReference type="EMBL" id="KID48551.1"/>
    </source>
</evidence>
<dbReference type="PANTHER" id="PTHR42749">
    <property type="entry name" value="CELL SHAPE-DETERMINING PROTEIN MREB"/>
    <property type="match status" value="1"/>
</dbReference>
<dbReference type="InterPro" id="IPR056546">
    <property type="entry name" value="MreB_MamK-like"/>
</dbReference>
<dbReference type="InterPro" id="IPR004753">
    <property type="entry name" value="MreB"/>
</dbReference>
<comment type="subcellular location">
    <subcellularLocation>
        <location evidence="6">Cytoplasm</location>
    </subcellularLocation>
    <text evidence="6">Membrane-associated.</text>
</comment>
<gene>
    <name evidence="6" type="primary">mreB</name>
    <name evidence="7" type="ORF">C095_09760</name>
</gene>
<dbReference type="InterPro" id="IPR043129">
    <property type="entry name" value="ATPase_NBD"/>
</dbReference>
<comment type="caution">
    <text evidence="6">Lacks conserved residue(s) required for the propagation of feature annotation.</text>
</comment>
<dbReference type="HAMAP" id="MF_02207">
    <property type="entry name" value="MreB"/>
    <property type="match status" value="1"/>
</dbReference>
<sequence>MLKKYLGRIFGMFSDDIGIDLGTSNTLICVKNKGIILNEPSVVAIQTKTKEIYEVGERAKLMIGRTPQAYETIRPLKNGVIADYEITEKMLNSFYRRISNRLLYNPRVIICVPAGITQVEKRAVIDVTREAGAREAFLVEEPMAAAIGIGINVFEPEGSMIVDIGGGTAELAVISLGGVVRKSSFRVAGDKFDADIIEYIRQTHNLLIGEKTAEDIKKAIGTVMEMEEDLSIDVSGRSLLNGLPKDVKVYSSELIPVLNASVQEIIEEIKVIFEKTPPELAADIRRRGIFITGGGALLRGIDQRMAENLNLKVVPVENPLNAVIDGITILLKNFNIYKSVLISTETDY</sequence>
<dbReference type="EMBL" id="AUZI01000023">
    <property type="protein sequence ID" value="KID48551.1"/>
    <property type="molecule type" value="Genomic_DNA"/>
</dbReference>
<keyword evidence="1 6" id="KW-0963">Cytoplasm</keyword>
<comment type="caution">
    <text evidence="7">The sequence shown here is derived from an EMBL/GenBank/DDBJ whole genome shotgun (WGS) entry which is preliminary data.</text>
</comment>
<organism evidence="7 8">
    <name type="scientific">Fusobacterium necrophorum subsp. funduliforme B35</name>
    <dbReference type="NCBI Taxonomy" id="1226633"/>
    <lineage>
        <taxon>Bacteria</taxon>
        <taxon>Fusobacteriati</taxon>
        <taxon>Fusobacteriota</taxon>
        <taxon>Fusobacteriia</taxon>
        <taxon>Fusobacteriales</taxon>
        <taxon>Fusobacteriaceae</taxon>
        <taxon>Fusobacterium</taxon>
    </lineage>
</organism>
<dbReference type="PRINTS" id="PR01652">
    <property type="entry name" value="SHAPEPROTEIN"/>
</dbReference>
<protein>
    <recommendedName>
        <fullName evidence="6">Cell shape-determining protein MreB</fullName>
    </recommendedName>
</protein>
<dbReference type="NCBIfam" id="NF010539">
    <property type="entry name" value="PRK13927.1"/>
    <property type="match status" value="1"/>
</dbReference>
<evidence type="ECO:0000256" key="4">
    <source>
        <dbReference type="ARBA" id="ARBA00022960"/>
    </source>
</evidence>
<evidence type="ECO:0000256" key="6">
    <source>
        <dbReference type="HAMAP-Rule" id="MF_02207"/>
    </source>
</evidence>
<proteinExistence type="inferred from homology"/>